<name>H8K2I7_RICAG</name>
<protein>
    <submittedName>
        <fullName evidence="1">HemK</fullName>
    </submittedName>
</protein>
<dbReference type="RefSeq" id="WP_014392543.1">
    <property type="nucleotide sequence ID" value="NC_017028.1"/>
</dbReference>
<dbReference type="Proteomes" id="UP000008005">
    <property type="component" value="Chromosome"/>
</dbReference>
<evidence type="ECO:0000313" key="1">
    <source>
        <dbReference type="EMBL" id="AFC70029.1"/>
    </source>
</evidence>
<dbReference type="AlphaFoldDB" id="H8K2I7"/>
<organism evidence="1 2">
    <name type="scientific">Rickettsia amblyommatis (strain GAT-30V)</name>
    <name type="common">Rickettsia amblyommii</name>
    <dbReference type="NCBI Taxonomy" id="1105111"/>
    <lineage>
        <taxon>Bacteria</taxon>
        <taxon>Pseudomonadati</taxon>
        <taxon>Pseudomonadota</taxon>
        <taxon>Alphaproteobacteria</taxon>
        <taxon>Rickettsiales</taxon>
        <taxon>Rickettsiaceae</taxon>
        <taxon>Rickettsieae</taxon>
        <taxon>Rickettsia</taxon>
        <taxon>spotted fever group</taxon>
    </lineage>
</organism>
<dbReference type="Gene3D" id="3.40.50.150">
    <property type="entry name" value="Vaccinia Virus protein VP39"/>
    <property type="match status" value="1"/>
</dbReference>
<dbReference type="Pfam" id="PF06325">
    <property type="entry name" value="PrmA"/>
    <property type="match status" value="1"/>
</dbReference>
<accession>H8K2I7</accession>
<sequence>MMLKFLKYYFYIIILFYLSTKSMASLNPEAERYISSMINKHVPYQVSVLNNNFIINNVNAYPPGKLTAMFAKFLIDNNLVKNKVFADIGSGCFALGIIAAKNGAHTIIGSDISEYAIQCAKDNLILHGITKNMYLFNGEGVLPLLPKFLGKIDILVSGVPWDNLSKNEFNGIIPARQSISRAFYDVDNALIKDIMLQGFNLLSNQGRIFITSSLRKIQRIEQLCSEYQLNCKILKGEDIHNDGNTHYILEITRMK</sequence>
<dbReference type="KEGG" id="ram:MCE_05935"/>
<proteinExistence type="predicted"/>
<dbReference type="InterPro" id="IPR029063">
    <property type="entry name" value="SAM-dependent_MTases_sf"/>
</dbReference>
<evidence type="ECO:0000313" key="2">
    <source>
        <dbReference type="Proteomes" id="UP000008005"/>
    </source>
</evidence>
<dbReference type="SUPFAM" id="SSF53335">
    <property type="entry name" value="S-adenosyl-L-methionine-dependent methyltransferases"/>
    <property type="match status" value="1"/>
</dbReference>
<reference evidence="2" key="1">
    <citation type="submission" date="2012-02" db="EMBL/GenBank/DDBJ databases">
        <title>Complete genome sequence of Candidatus Rickettsia amblyommii strain GAT-30V.</title>
        <authorList>
            <person name="Johnson S.L."/>
            <person name="Munk A.C."/>
            <person name="Han S."/>
            <person name="Bruce D.C."/>
            <person name="Dasch G.A."/>
        </authorList>
    </citation>
    <scope>NUCLEOTIDE SEQUENCE [LARGE SCALE GENOMIC DNA]</scope>
    <source>
        <strain evidence="2">GAT-30V</strain>
    </source>
</reference>
<reference evidence="1 2" key="2">
    <citation type="journal article" date="2016" name="Int. J. Syst. Evol. Microbiol.">
        <title>Rickettsia amblyommatis sp. nov., a spotted fever group Rickettsia associated with multiple species of Amblyomma ticks in North, Central and South America.</title>
        <authorList>
            <person name="Karpathy S.E."/>
            <person name="Slater K.S."/>
            <person name="Goldsmith C.S."/>
            <person name="Nicholson W.L."/>
            <person name="Paddock C.D."/>
        </authorList>
    </citation>
    <scope>NUCLEOTIDE SEQUENCE [LARGE SCALE GENOMIC DNA]</scope>
    <source>
        <strain evidence="1 2">GAT-30V</strain>
    </source>
</reference>
<dbReference type="EMBL" id="CP003334">
    <property type="protein sequence ID" value="AFC70029.1"/>
    <property type="molecule type" value="Genomic_DNA"/>
</dbReference>
<dbReference type="STRING" id="1105111.MCE_05935"/>
<dbReference type="HOGENOM" id="CLU_1089416_0_0_5"/>
<gene>
    <name evidence="1" type="ordered locus">MCE_05935</name>
</gene>